<keyword evidence="1" id="KW-0812">Transmembrane</keyword>
<feature type="transmembrane region" description="Helical" evidence="1">
    <location>
        <begin position="88"/>
        <end position="109"/>
    </location>
</feature>
<keyword evidence="1" id="KW-1133">Transmembrane helix</keyword>
<dbReference type="Proteomes" id="UP000318199">
    <property type="component" value="Unassembled WGS sequence"/>
</dbReference>
<dbReference type="EMBL" id="VOBQ01000018">
    <property type="protein sequence ID" value="TWO68760.1"/>
    <property type="molecule type" value="Genomic_DNA"/>
</dbReference>
<evidence type="ECO:0000313" key="2">
    <source>
        <dbReference type="EMBL" id="TWO68760.1"/>
    </source>
</evidence>
<dbReference type="OrthoDB" id="8812328at2"/>
<sequence length="155" mass="17110">MSGNRRPLLAAGILMGAGLGGFVDGIVFHQILQWHNMLSGWLPPTNLVDAKVNMLWDGIFHASVWAMTMLGLWMLVRAGGRRDVSWSAGTFWGAWLLGWGLFNFVEGAIDHLLLGIHHVNEYAPSPLTYDLLFQASGVVLAVLGWMVIRSARRQA</sequence>
<evidence type="ECO:0000313" key="3">
    <source>
        <dbReference type="Proteomes" id="UP000318199"/>
    </source>
</evidence>
<feature type="transmembrane region" description="Helical" evidence="1">
    <location>
        <begin position="7"/>
        <end position="34"/>
    </location>
</feature>
<feature type="transmembrane region" description="Helical" evidence="1">
    <location>
        <begin position="129"/>
        <end position="148"/>
    </location>
</feature>
<organism evidence="2 3">
    <name type="scientific">Caenimonas sedimenti</name>
    <dbReference type="NCBI Taxonomy" id="2596921"/>
    <lineage>
        <taxon>Bacteria</taxon>
        <taxon>Pseudomonadati</taxon>
        <taxon>Pseudomonadota</taxon>
        <taxon>Betaproteobacteria</taxon>
        <taxon>Burkholderiales</taxon>
        <taxon>Comamonadaceae</taxon>
        <taxon>Caenimonas</taxon>
    </lineage>
</organism>
<name>A0A562ZJJ4_9BURK</name>
<dbReference type="Pfam" id="PF10002">
    <property type="entry name" value="DUF2243"/>
    <property type="match status" value="1"/>
</dbReference>
<keyword evidence="3" id="KW-1185">Reference proteome</keyword>
<protein>
    <submittedName>
        <fullName evidence="2">DUF2243 domain-containing protein</fullName>
    </submittedName>
</protein>
<reference evidence="2 3" key="1">
    <citation type="submission" date="2019-07" db="EMBL/GenBank/DDBJ databases">
        <title>Caenimonas sedimenti sp. nov., isolated from activated sludge.</title>
        <authorList>
            <person name="Xu J."/>
        </authorList>
    </citation>
    <scope>NUCLEOTIDE SEQUENCE [LARGE SCALE GENOMIC DNA]</scope>
    <source>
        <strain evidence="2 3">HX-9-20</strain>
    </source>
</reference>
<dbReference type="InterPro" id="IPR018719">
    <property type="entry name" value="DUF2243_membrane"/>
</dbReference>
<comment type="caution">
    <text evidence="2">The sequence shown here is derived from an EMBL/GenBank/DDBJ whole genome shotgun (WGS) entry which is preliminary data.</text>
</comment>
<dbReference type="AlphaFoldDB" id="A0A562ZJJ4"/>
<accession>A0A562ZJJ4</accession>
<feature type="transmembrane region" description="Helical" evidence="1">
    <location>
        <begin position="54"/>
        <end position="76"/>
    </location>
</feature>
<gene>
    <name evidence="2" type="ORF">FN976_22220</name>
</gene>
<evidence type="ECO:0000256" key="1">
    <source>
        <dbReference type="SAM" id="Phobius"/>
    </source>
</evidence>
<proteinExistence type="predicted"/>
<keyword evidence="1" id="KW-0472">Membrane</keyword>